<dbReference type="PANTHER" id="PTHR12652">
    <property type="entry name" value="PEROXISOMAL BIOGENESIS FACTOR 11"/>
    <property type="match status" value="1"/>
</dbReference>
<feature type="region of interest" description="Disordered" evidence="5">
    <location>
        <begin position="290"/>
        <end position="312"/>
    </location>
</feature>
<evidence type="ECO:0000256" key="1">
    <source>
        <dbReference type="ARBA" id="ARBA00022593"/>
    </source>
</evidence>
<reference evidence="6" key="1">
    <citation type="journal article" date="2023" name="Mol. Phylogenet. Evol.">
        <title>Genome-scale phylogeny and comparative genomics of the fungal order Sordariales.</title>
        <authorList>
            <person name="Hensen N."/>
            <person name="Bonometti L."/>
            <person name="Westerberg I."/>
            <person name="Brannstrom I.O."/>
            <person name="Guillou S."/>
            <person name="Cros-Aarteil S."/>
            <person name="Calhoun S."/>
            <person name="Haridas S."/>
            <person name="Kuo A."/>
            <person name="Mondo S."/>
            <person name="Pangilinan J."/>
            <person name="Riley R."/>
            <person name="LaButti K."/>
            <person name="Andreopoulos B."/>
            <person name="Lipzen A."/>
            <person name="Chen C."/>
            <person name="Yan M."/>
            <person name="Daum C."/>
            <person name="Ng V."/>
            <person name="Clum A."/>
            <person name="Steindorff A."/>
            <person name="Ohm R.A."/>
            <person name="Martin F."/>
            <person name="Silar P."/>
            <person name="Natvig D.O."/>
            <person name="Lalanne C."/>
            <person name="Gautier V."/>
            <person name="Ament-Velasquez S.L."/>
            <person name="Kruys A."/>
            <person name="Hutchinson M.I."/>
            <person name="Powell A.J."/>
            <person name="Barry K."/>
            <person name="Miller A.N."/>
            <person name="Grigoriev I.V."/>
            <person name="Debuchy R."/>
            <person name="Gladieux P."/>
            <person name="Hiltunen Thoren M."/>
            <person name="Johannesson H."/>
        </authorList>
    </citation>
    <scope>NUCLEOTIDE SEQUENCE</scope>
    <source>
        <strain evidence="6">CBS 333.67</strain>
    </source>
</reference>
<keyword evidence="7" id="KW-1185">Reference proteome</keyword>
<organism evidence="6 7">
    <name type="scientific">Chaetomium strumarium</name>
    <dbReference type="NCBI Taxonomy" id="1170767"/>
    <lineage>
        <taxon>Eukaryota</taxon>
        <taxon>Fungi</taxon>
        <taxon>Dikarya</taxon>
        <taxon>Ascomycota</taxon>
        <taxon>Pezizomycotina</taxon>
        <taxon>Sordariomycetes</taxon>
        <taxon>Sordariomycetidae</taxon>
        <taxon>Sordariales</taxon>
        <taxon>Chaetomiaceae</taxon>
        <taxon>Chaetomium</taxon>
    </lineage>
</organism>
<protein>
    <submittedName>
        <fullName evidence="6">Uncharacterized protein</fullName>
    </submittedName>
</protein>
<dbReference type="GO" id="GO:0005778">
    <property type="term" value="C:peroxisomal membrane"/>
    <property type="evidence" value="ECO:0007669"/>
    <property type="project" value="UniProtKB-SubCell"/>
</dbReference>
<dbReference type="GeneID" id="87886331"/>
<name>A0AAJ0GP84_9PEZI</name>
<evidence type="ECO:0000256" key="2">
    <source>
        <dbReference type="ARBA" id="ARBA00023136"/>
    </source>
</evidence>
<feature type="compositionally biased region" description="Basic and acidic residues" evidence="5">
    <location>
        <begin position="293"/>
        <end position="308"/>
    </location>
</feature>
<keyword evidence="3" id="KW-0576">Peroxisome</keyword>
<keyword evidence="2" id="KW-0472">Membrane</keyword>
<dbReference type="Proteomes" id="UP001273166">
    <property type="component" value="Unassembled WGS sequence"/>
</dbReference>
<dbReference type="GO" id="GO:0016559">
    <property type="term" value="P:peroxisome fission"/>
    <property type="evidence" value="ECO:0007669"/>
    <property type="project" value="InterPro"/>
</dbReference>
<accession>A0AAJ0GP84</accession>
<evidence type="ECO:0000256" key="4">
    <source>
        <dbReference type="ARBA" id="ARBA00046271"/>
    </source>
</evidence>
<dbReference type="Pfam" id="PF05648">
    <property type="entry name" value="PEX11"/>
    <property type="match status" value="1"/>
</dbReference>
<reference evidence="6" key="2">
    <citation type="submission" date="2023-06" db="EMBL/GenBank/DDBJ databases">
        <authorList>
            <consortium name="Lawrence Berkeley National Laboratory"/>
            <person name="Mondo S.J."/>
            <person name="Hensen N."/>
            <person name="Bonometti L."/>
            <person name="Westerberg I."/>
            <person name="Brannstrom I.O."/>
            <person name="Guillou S."/>
            <person name="Cros-Aarteil S."/>
            <person name="Calhoun S."/>
            <person name="Haridas S."/>
            <person name="Kuo A."/>
            <person name="Pangilinan J."/>
            <person name="Riley R."/>
            <person name="Labutti K."/>
            <person name="Andreopoulos B."/>
            <person name="Lipzen A."/>
            <person name="Chen C."/>
            <person name="Yanf M."/>
            <person name="Daum C."/>
            <person name="Ng V."/>
            <person name="Clum A."/>
            <person name="Steindorff A."/>
            <person name="Ohm R."/>
            <person name="Martin F."/>
            <person name="Silar P."/>
            <person name="Natvig D."/>
            <person name="Lalanne C."/>
            <person name="Gautier V."/>
            <person name="Ament-Velasquez S.L."/>
            <person name="Kruys A."/>
            <person name="Hutchinson M.I."/>
            <person name="Powell A.J."/>
            <person name="Barry K."/>
            <person name="Miller A.N."/>
            <person name="Grigoriev I.V."/>
            <person name="Debuchy R."/>
            <person name="Gladieux P."/>
            <person name="Thoren M.H."/>
            <person name="Johannesson H."/>
        </authorList>
    </citation>
    <scope>NUCLEOTIDE SEQUENCE</scope>
    <source>
        <strain evidence="6">CBS 333.67</strain>
    </source>
</reference>
<comment type="subcellular location">
    <subcellularLocation>
        <location evidence="4">Peroxisome membrane</location>
    </subcellularLocation>
</comment>
<dbReference type="EMBL" id="JAUDZG010000006">
    <property type="protein sequence ID" value="KAK3303360.1"/>
    <property type="molecule type" value="Genomic_DNA"/>
</dbReference>
<keyword evidence="1" id="KW-0962">Peroxisome biogenesis</keyword>
<proteinExistence type="predicted"/>
<comment type="caution">
    <text evidence="6">The sequence shown here is derived from an EMBL/GenBank/DDBJ whole genome shotgun (WGS) entry which is preliminary data.</text>
</comment>
<evidence type="ECO:0000313" key="7">
    <source>
        <dbReference type="Proteomes" id="UP001273166"/>
    </source>
</evidence>
<dbReference type="PANTHER" id="PTHR12652:SF23">
    <property type="entry name" value="MICROBODY (PEROXISOME) PROLIFERATION PROTEIN PEROXIN 11B (EUROFUNG)"/>
    <property type="match status" value="1"/>
</dbReference>
<dbReference type="RefSeq" id="XP_062719140.1">
    <property type="nucleotide sequence ID" value="XM_062867502.1"/>
</dbReference>
<evidence type="ECO:0000256" key="3">
    <source>
        <dbReference type="ARBA" id="ARBA00023140"/>
    </source>
</evidence>
<dbReference type="InterPro" id="IPR008733">
    <property type="entry name" value="PEX11"/>
</dbReference>
<evidence type="ECO:0000256" key="5">
    <source>
        <dbReference type="SAM" id="MobiDB-lite"/>
    </source>
</evidence>
<sequence length="456" mass="50797">MTVQVSTFEQFVKFGTDAYGLERLLRLIQALTQLLLSLPALRLLLLHPLLSAPSYSAVAPVVLQALRKRIASIRQAFRIFRFLDSFSSAWSVWSLPPHPDAAGSGFVAARVERWMDFGAKSFTGMYLLLESLTVAESLAVPGLSLWGEQRAAELAMDGQRFWFVGLVCGLLAGVLRLTAKEYVTGGTVADKRSQREVEKGKGRKRRVFRRVVADALDLAVPGQRSNLPEQRRLIFTENEVLHEYDAGVLWRETVFTEHPALPSMQFRVPSCESSTILQLSSLVKHSILSAERNPGRDPSDVEVTDARGKATSPGLSFKSGLNDWSQPNTVVYRWDPPIGQTENTTGLYPLIALEDKGIGIERRYLHIDAIDKVDGWARELDNMLVLSAETMHVTISAEGEPLRWDTDTRRYTIGSFDGGNGHHDRYITPLGSVRHSKRILGSRGHSCADRLFVLTV</sequence>
<evidence type="ECO:0000313" key="6">
    <source>
        <dbReference type="EMBL" id="KAK3303360.1"/>
    </source>
</evidence>
<dbReference type="AlphaFoldDB" id="A0AAJ0GP84"/>
<gene>
    <name evidence="6" type="ORF">B0T15DRAFT_504591</name>
</gene>